<evidence type="ECO:0000313" key="2">
    <source>
        <dbReference type="EMBL" id="KAJ8779466.1"/>
    </source>
</evidence>
<dbReference type="EMBL" id="JAIQCJ010002214">
    <property type="protein sequence ID" value="KAJ8779466.1"/>
    <property type="molecule type" value="Genomic_DNA"/>
</dbReference>
<feature type="region of interest" description="Disordered" evidence="1">
    <location>
        <begin position="1"/>
        <end position="57"/>
    </location>
</feature>
<keyword evidence="3" id="KW-1185">Reference proteome</keyword>
<evidence type="ECO:0000256" key="1">
    <source>
        <dbReference type="SAM" id="MobiDB-lite"/>
    </source>
</evidence>
<organism evidence="2 3">
    <name type="scientific">Eschrichtius robustus</name>
    <name type="common">California gray whale</name>
    <name type="synonym">Eschrichtius gibbosus</name>
    <dbReference type="NCBI Taxonomy" id="9764"/>
    <lineage>
        <taxon>Eukaryota</taxon>
        <taxon>Metazoa</taxon>
        <taxon>Chordata</taxon>
        <taxon>Craniata</taxon>
        <taxon>Vertebrata</taxon>
        <taxon>Euteleostomi</taxon>
        <taxon>Mammalia</taxon>
        <taxon>Eutheria</taxon>
        <taxon>Laurasiatheria</taxon>
        <taxon>Artiodactyla</taxon>
        <taxon>Whippomorpha</taxon>
        <taxon>Cetacea</taxon>
        <taxon>Mysticeti</taxon>
        <taxon>Eschrichtiidae</taxon>
        <taxon>Eschrichtius</taxon>
    </lineage>
</organism>
<protein>
    <submittedName>
        <fullName evidence="2">Uncharacterized protein</fullName>
    </submittedName>
</protein>
<comment type="caution">
    <text evidence="2">The sequence shown here is derived from an EMBL/GenBank/DDBJ whole genome shotgun (WGS) entry which is preliminary data.</text>
</comment>
<dbReference type="AlphaFoldDB" id="A0AB34GKZ1"/>
<feature type="compositionally biased region" description="Low complexity" evidence="1">
    <location>
        <begin position="1"/>
        <end position="13"/>
    </location>
</feature>
<accession>A0AB34GKZ1</accession>
<gene>
    <name evidence="2" type="ORF">J1605_012350</name>
</gene>
<name>A0AB34GKZ1_ESCRO</name>
<proteinExistence type="predicted"/>
<dbReference type="Proteomes" id="UP001159641">
    <property type="component" value="Unassembled WGS sequence"/>
</dbReference>
<reference evidence="2 3" key="1">
    <citation type="submission" date="2022-11" db="EMBL/GenBank/DDBJ databases">
        <title>Whole genome sequence of Eschrichtius robustus ER-17-0199.</title>
        <authorList>
            <person name="Bruniche-Olsen A."/>
            <person name="Black A.N."/>
            <person name="Fields C.J."/>
            <person name="Walden K."/>
            <person name="Dewoody J.A."/>
        </authorList>
    </citation>
    <scope>NUCLEOTIDE SEQUENCE [LARGE SCALE GENOMIC DNA]</scope>
    <source>
        <strain evidence="2">ER-17-0199</strain>
        <tissue evidence="2">Blubber</tissue>
    </source>
</reference>
<sequence>MGTEASGSSFLGPPSSPRQGETDSGAQEHQEGKTQALQERREDRRLRSGLNPWGTSLPRPHLPAAWPVALGSALSLLPRLLVLSGSVHSTLFGIFVEQPETLLWAVALAGQVDTVSALVPDATTPPQKSHSLLSQVPHPSFCLGLSGKQIHQPLQNGCSEKEAAFSPRCQAASPVCSIRFRPHPPPPHPIETSRSSVGKRYLHLHHEKHFQSPHPPKNRFLH</sequence>
<evidence type="ECO:0000313" key="3">
    <source>
        <dbReference type="Proteomes" id="UP001159641"/>
    </source>
</evidence>
<feature type="compositionally biased region" description="Basic and acidic residues" evidence="1">
    <location>
        <begin position="26"/>
        <end position="46"/>
    </location>
</feature>